<gene>
    <name evidence="3" type="ORF">EVJ58_g6373</name>
</gene>
<keyword evidence="2" id="KW-0472">Membrane</keyword>
<sequence length="256" mass="29075">MPDSIVLSLQIDQPPPEQVPYQLSSYISIEAWQARLRAVTRKGSRYINPRFDIAWGVMTFIATFAVPIAMFYVMLRMLPLKGTLDTTFDLLHAEANRAWEARGVSFAVLIGVILLMWFPMWLFKASGKKQVNRMLERFEQEDRAVRPGVELPIYRISRPRFMGTSIILNITRTRRAQPSSFAFGAPLPRYVVNGPMDPSAAAYSYGQPSYGQPPVTMPGTPVPLYNQFDEKIPAYSAPAPGLYMPDDEKHERENRV</sequence>
<protein>
    <submittedName>
        <fullName evidence="3">Uncharacterized protein</fullName>
    </submittedName>
</protein>
<name>A0A4Y9Y918_9APHY</name>
<comment type="caution">
    <text evidence="3">The sequence shown here is derived from an EMBL/GenBank/DDBJ whole genome shotgun (WGS) entry which is preliminary data.</text>
</comment>
<evidence type="ECO:0000313" key="4">
    <source>
        <dbReference type="Proteomes" id="UP000298390"/>
    </source>
</evidence>
<keyword evidence="2" id="KW-0812">Transmembrane</keyword>
<feature type="transmembrane region" description="Helical" evidence="2">
    <location>
        <begin position="51"/>
        <end position="75"/>
    </location>
</feature>
<dbReference type="EMBL" id="SEKV01000355">
    <property type="protein sequence ID" value="TFY58520.1"/>
    <property type="molecule type" value="Genomic_DNA"/>
</dbReference>
<organism evidence="3 4">
    <name type="scientific">Rhodofomes roseus</name>
    <dbReference type="NCBI Taxonomy" id="34475"/>
    <lineage>
        <taxon>Eukaryota</taxon>
        <taxon>Fungi</taxon>
        <taxon>Dikarya</taxon>
        <taxon>Basidiomycota</taxon>
        <taxon>Agaricomycotina</taxon>
        <taxon>Agaricomycetes</taxon>
        <taxon>Polyporales</taxon>
        <taxon>Rhodofomes</taxon>
    </lineage>
</organism>
<keyword evidence="2" id="KW-1133">Transmembrane helix</keyword>
<feature type="region of interest" description="Disordered" evidence="1">
    <location>
        <begin position="236"/>
        <end position="256"/>
    </location>
</feature>
<evidence type="ECO:0000256" key="2">
    <source>
        <dbReference type="SAM" id="Phobius"/>
    </source>
</evidence>
<evidence type="ECO:0000313" key="3">
    <source>
        <dbReference type="EMBL" id="TFY58520.1"/>
    </source>
</evidence>
<dbReference type="STRING" id="34475.A0A4Y9Y918"/>
<feature type="transmembrane region" description="Helical" evidence="2">
    <location>
        <begin position="104"/>
        <end position="123"/>
    </location>
</feature>
<dbReference type="Proteomes" id="UP000298390">
    <property type="component" value="Unassembled WGS sequence"/>
</dbReference>
<feature type="compositionally biased region" description="Basic and acidic residues" evidence="1">
    <location>
        <begin position="246"/>
        <end position="256"/>
    </location>
</feature>
<proteinExistence type="predicted"/>
<evidence type="ECO:0000256" key="1">
    <source>
        <dbReference type="SAM" id="MobiDB-lite"/>
    </source>
</evidence>
<dbReference type="AlphaFoldDB" id="A0A4Y9Y918"/>
<reference evidence="3 4" key="1">
    <citation type="submission" date="2019-01" db="EMBL/GenBank/DDBJ databases">
        <title>Genome sequencing of the rare red list fungi Fomitopsis rosea.</title>
        <authorList>
            <person name="Buettner E."/>
            <person name="Kellner H."/>
        </authorList>
    </citation>
    <scope>NUCLEOTIDE SEQUENCE [LARGE SCALE GENOMIC DNA]</scope>
    <source>
        <strain evidence="3 4">DSM 105464</strain>
    </source>
</reference>
<accession>A0A4Y9Y918</accession>